<organism evidence="1 2">
    <name type="scientific">Paraburkholderia tuberum</name>
    <dbReference type="NCBI Taxonomy" id="157910"/>
    <lineage>
        <taxon>Bacteria</taxon>
        <taxon>Pseudomonadati</taxon>
        <taxon>Pseudomonadota</taxon>
        <taxon>Betaproteobacteria</taxon>
        <taxon>Burkholderiales</taxon>
        <taxon>Burkholderiaceae</taxon>
        <taxon>Paraburkholderia</taxon>
    </lineage>
</organism>
<dbReference type="AlphaFoldDB" id="A0A1H1EA31"/>
<protein>
    <submittedName>
        <fullName evidence="1">Uncharacterized protein</fullName>
    </submittedName>
</protein>
<name>A0A1H1EA31_9BURK</name>
<gene>
    <name evidence="1" type="ORF">SAMN05445850_1946</name>
</gene>
<keyword evidence="2" id="KW-1185">Reference proteome</keyword>
<evidence type="ECO:0000313" key="2">
    <source>
        <dbReference type="Proteomes" id="UP000199365"/>
    </source>
</evidence>
<evidence type="ECO:0000313" key="1">
    <source>
        <dbReference type="EMBL" id="SDQ85632.1"/>
    </source>
</evidence>
<dbReference type="STRING" id="157910.SAMN05445850_1946"/>
<dbReference type="EMBL" id="FNKX01000001">
    <property type="protein sequence ID" value="SDQ85632.1"/>
    <property type="molecule type" value="Genomic_DNA"/>
</dbReference>
<reference evidence="2" key="1">
    <citation type="submission" date="2016-10" db="EMBL/GenBank/DDBJ databases">
        <authorList>
            <person name="Varghese N."/>
            <person name="Submissions S."/>
        </authorList>
    </citation>
    <scope>NUCLEOTIDE SEQUENCE [LARGE SCALE GENOMIC DNA]</scope>
    <source>
        <strain evidence="2">DUS833</strain>
    </source>
</reference>
<sequence>MAFREHKQQAFGHRYRDAHGKNFARPSSSARRDRKPMYSFMPGSTSMQSRVHIDMLFIAMNLREQAGTERAIRTNRWLSARRPVGCPPAAWLACYPVFRDALLGCETRLGALPDFVRRAALERLGGSNYSCVPTSVLDEVRASYLELRSTCVAEEVRRYLSDTEDSLLASHESSDALETLAAGMPRMLVPPVARPPCLLSSGNGMFLGGWARFVAYWCRKDPTIPLLAVDWPILYEHVAPYSLRHLIDDPSVASTG</sequence>
<accession>A0A1H1EA31</accession>
<dbReference type="Proteomes" id="UP000199365">
    <property type="component" value="Unassembled WGS sequence"/>
</dbReference>
<proteinExistence type="predicted"/>